<keyword evidence="8" id="KW-0479">Metal-binding</keyword>
<evidence type="ECO:0000256" key="8">
    <source>
        <dbReference type="PIRSR" id="PIRSR600715-1"/>
    </source>
</evidence>
<evidence type="ECO:0000256" key="4">
    <source>
        <dbReference type="ARBA" id="ARBA00022692"/>
    </source>
</evidence>
<dbReference type="PANTHER" id="PTHR22926:SF5">
    <property type="entry name" value="PHOSPHO-N-ACETYLMURAMOYL-PENTAPEPTIDE-TRANSFERASE HOMOLOG"/>
    <property type="match status" value="1"/>
</dbReference>
<comment type="caution">
    <text evidence="10">The sequence shown here is derived from an EMBL/GenBank/DDBJ whole genome shotgun (WGS) entry which is preliminary data.</text>
</comment>
<evidence type="ECO:0000256" key="5">
    <source>
        <dbReference type="ARBA" id="ARBA00022989"/>
    </source>
</evidence>
<organism evidence="10 11">
    <name type="scientific">candidate division TA06 bacterium</name>
    <dbReference type="NCBI Taxonomy" id="2250710"/>
    <lineage>
        <taxon>Bacteria</taxon>
        <taxon>Bacteria division TA06</taxon>
    </lineage>
</organism>
<reference evidence="10 11" key="1">
    <citation type="submission" date="2018-06" db="EMBL/GenBank/DDBJ databases">
        <title>Extensive metabolic versatility and redundancy in microbially diverse, dynamic hydrothermal sediments.</title>
        <authorList>
            <person name="Dombrowski N."/>
            <person name="Teske A."/>
            <person name="Baker B.J."/>
        </authorList>
    </citation>
    <scope>NUCLEOTIDE SEQUENCE [LARGE SCALE GENOMIC DNA]</scope>
    <source>
        <strain evidence="10">B10_G13</strain>
    </source>
</reference>
<evidence type="ECO:0000256" key="1">
    <source>
        <dbReference type="ARBA" id="ARBA00004141"/>
    </source>
</evidence>
<feature type="transmembrane region" description="Helical" evidence="9">
    <location>
        <begin position="97"/>
        <end position="118"/>
    </location>
</feature>
<dbReference type="InterPro" id="IPR000715">
    <property type="entry name" value="Glycosyl_transferase_4"/>
</dbReference>
<dbReference type="Proteomes" id="UP000271125">
    <property type="component" value="Unassembled WGS sequence"/>
</dbReference>
<evidence type="ECO:0000313" key="11">
    <source>
        <dbReference type="Proteomes" id="UP000271125"/>
    </source>
</evidence>
<accession>A0A660SI97</accession>
<protein>
    <recommendedName>
        <fullName evidence="7">Phospho-N-acetylmuramoyl-pentapeptide-transferase</fullName>
        <ecNumber evidence="7">2.7.8.13</ecNumber>
    </recommendedName>
</protein>
<dbReference type="EMBL" id="QNBD01000129">
    <property type="protein sequence ID" value="RKX70555.1"/>
    <property type="molecule type" value="Genomic_DNA"/>
</dbReference>
<dbReference type="NCBIfam" id="TIGR00445">
    <property type="entry name" value="mraY"/>
    <property type="match status" value="1"/>
</dbReference>
<dbReference type="GO" id="GO:0046872">
    <property type="term" value="F:metal ion binding"/>
    <property type="evidence" value="ECO:0007669"/>
    <property type="project" value="UniProtKB-KW"/>
</dbReference>
<dbReference type="Pfam" id="PF10555">
    <property type="entry name" value="MraY_sig1"/>
    <property type="match status" value="1"/>
</dbReference>
<feature type="non-terminal residue" evidence="10">
    <location>
        <position position="306"/>
    </location>
</feature>
<feature type="binding site" evidence="8">
    <location>
        <position position="266"/>
    </location>
    <ligand>
        <name>Mg(2+)</name>
        <dbReference type="ChEBI" id="CHEBI:18420"/>
    </ligand>
</feature>
<dbReference type="EC" id="2.7.8.13" evidence="7"/>
<evidence type="ECO:0000256" key="6">
    <source>
        <dbReference type="ARBA" id="ARBA00023136"/>
    </source>
</evidence>
<keyword evidence="3 10" id="KW-0808">Transferase</keyword>
<feature type="transmembrane region" description="Helical" evidence="9">
    <location>
        <begin position="163"/>
        <end position="184"/>
    </location>
</feature>
<dbReference type="GO" id="GO:0071555">
    <property type="term" value="P:cell wall organization"/>
    <property type="evidence" value="ECO:0007669"/>
    <property type="project" value="TreeGrafter"/>
</dbReference>
<sequence length="306" mass="33448">MIYNVILPLLEGSIVSNLLKYITFRAISAAVTSLIISFILGPYIIKMLKKHRIEDNVREYSPDSHKHKKGTPTMGGILIIISILIPSLLWADLLNKYVLIMISGIVLAGVLGFVDDMMKLKKNKGIRTRVKFLTQIIISLILGVWVIYAHLKPGYETLTNILFIKNLFINLGVFYIPFIMVVIIGSSNAVNLTDGLDGLAIGIFAIAISSFIVLSYVLGNVNFSRYLNLLYLPGSGELAIILSSTVGASLGFLWFNAPPAEIFMGDTGSLTLGTILGLSAVLLKQEVLLIIIGGMFVLETCSVLIQ</sequence>
<dbReference type="GO" id="GO:0005886">
    <property type="term" value="C:plasma membrane"/>
    <property type="evidence" value="ECO:0007669"/>
    <property type="project" value="TreeGrafter"/>
</dbReference>
<keyword evidence="5 9" id="KW-1133">Transmembrane helix</keyword>
<dbReference type="AlphaFoldDB" id="A0A660SI97"/>
<dbReference type="Pfam" id="PF00953">
    <property type="entry name" value="Glycos_transf_4"/>
    <property type="match status" value="1"/>
</dbReference>
<evidence type="ECO:0000256" key="2">
    <source>
        <dbReference type="ARBA" id="ARBA00005583"/>
    </source>
</evidence>
<feature type="transmembrane region" description="Helical" evidence="9">
    <location>
        <begin position="73"/>
        <end position="91"/>
    </location>
</feature>
<evidence type="ECO:0000256" key="3">
    <source>
        <dbReference type="ARBA" id="ARBA00022679"/>
    </source>
</evidence>
<feature type="transmembrane region" description="Helical" evidence="9">
    <location>
        <begin position="22"/>
        <end position="45"/>
    </location>
</feature>
<name>A0A660SI97_UNCT6</name>
<feature type="transmembrane region" description="Helical" evidence="9">
    <location>
        <begin position="130"/>
        <end position="151"/>
    </location>
</feature>
<keyword evidence="4 9" id="KW-0812">Transmembrane</keyword>
<feature type="transmembrane region" description="Helical" evidence="9">
    <location>
        <begin position="287"/>
        <end position="305"/>
    </location>
</feature>
<dbReference type="PROSITE" id="PS01348">
    <property type="entry name" value="MRAY_2"/>
    <property type="match status" value="1"/>
</dbReference>
<comment type="subcellular location">
    <subcellularLocation>
        <location evidence="1">Membrane</location>
        <topology evidence="1">Multi-pass membrane protein</topology>
    </subcellularLocation>
</comment>
<feature type="transmembrane region" description="Helical" evidence="9">
    <location>
        <begin position="196"/>
        <end position="218"/>
    </location>
</feature>
<keyword evidence="6 9" id="KW-0472">Membrane</keyword>
<evidence type="ECO:0000256" key="7">
    <source>
        <dbReference type="NCBIfam" id="TIGR00445"/>
    </source>
</evidence>
<gene>
    <name evidence="10" type="primary">mraY</name>
    <name evidence="10" type="ORF">DRP43_03215</name>
</gene>
<proteinExistence type="inferred from homology"/>
<feature type="binding site" evidence="8">
    <location>
        <position position="191"/>
    </location>
    <ligand>
        <name>Mg(2+)</name>
        <dbReference type="ChEBI" id="CHEBI:18420"/>
    </ligand>
</feature>
<comment type="cofactor">
    <cofactor evidence="8">
        <name>Mg(2+)</name>
        <dbReference type="ChEBI" id="CHEBI:18420"/>
    </cofactor>
</comment>
<dbReference type="CDD" id="cd06852">
    <property type="entry name" value="GT_MraY"/>
    <property type="match status" value="1"/>
</dbReference>
<dbReference type="PROSITE" id="PS01347">
    <property type="entry name" value="MRAY_1"/>
    <property type="match status" value="1"/>
</dbReference>
<dbReference type="GO" id="GO:0008963">
    <property type="term" value="F:phospho-N-acetylmuramoyl-pentapeptide-transferase activity"/>
    <property type="evidence" value="ECO:0007669"/>
    <property type="project" value="UniProtKB-UniRule"/>
</dbReference>
<comment type="similarity">
    <text evidence="2">Belongs to the glycosyltransferase 4 family. MraY subfamily.</text>
</comment>
<keyword evidence="8" id="KW-0460">Magnesium</keyword>
<dbReference type="GO" id="GO:0009252">
    <property type="term" value="P:peptidoglycan biosynthetic process"/>
    <property type="evidence" value="ECO:0007669"/>
    <property type="project" value="UniProtKB-UniRule"/>
</dbReference>
<dbReference type="PANTHER" id="PTHR22926">
    <property type="entry name" value="PHOSPHO-N-ACETYLMURAMOYL-PENTAPEPTIDE-TRANSFERASE"/>
    <property type="match status" value="1"/>
</dbReference>
<dbReference type="InterPro" id="IPR003524">
    <property type="entry name" value="PNAcMuramoyl-5peptid_Trfase"/>
</dbReference>
<evidence type="ECO:0000313" key="10">
    <source>
        <dbReference type="EMBL" id="RKX70555.1"/>
    </source>
</evidence>
<evidence type="ECO:0000256" key="9">
    <source>
        <dbReference type="SAM" id="Phobius"/>
    </source>
</evidence>
<feature type="transmembrane region" description="Helical" evidence="9">
    <location>
        <begin position="238"/>
        <end position="255"/>
    </location>
</feature>
<dbReference type="InterPro" id="IPR018480">
    <property type="entry name" value="PNAcMuramoyl-5peptid_Trfase_CS"/>
</dbReference>